<dbReference type="AlphaFoldDB" id="A0A6N2TWX7"/>
<reference evidence="1" key="1">
    <citation type="submission" date="2019-11" db="EMBL/GenBank/DDBJ databases">
        <authorList>
            <person name="Feng L."/>
        </authorList>
    </citation>
    <scope>NUCLEOTIDE SEQUENCE</scope>
    <source>
        <strain evidence="1">BgluceraseaLFYP119</strain>
    </source>
</reference>
<evidence type="ECO:0008006" key="2">
    <source>
        <dbReference type="Google" id="ProtNLM"/>
    </source>
</evidence>
<proteinExistence type="predicted"/>
<dbReference type="InterPro" id="IPR017695">
    <property type="entry name" value="Se-dep_Mo_hydrolase_YqeB"/>
</dbReference>
<dbReference type="EMBL" id="CACRST010000017">
    <property type="protein sequence ID" value="VYT10088.1"/>
    <property type="molecule type" value="Genomic_DNA"/>
</dbReference>
<organism evidence="1">
    <name type="scientific">Blautia glucerasea</name>
    <dbReference type="NCBI Taxonomy" id="536633"/>
    <lineage>
        <taxon>Bacteria</taxon>
        <taxon>Bacillati</taxon>
        <taxon>Bacillota</taxon>
        <taxon>Clostridia</taxon>
        <taxon>Lachnospirales</taxon>
        <taxon>Lachnospiraceae</taxon>
        <taxon>Blautia</taxon>
    </lineage>
</organism>
<dbReference type="NCBIfam" id="TIGR03309">
    <property type="entry name" value="matur_yqeB"/>
    <property type="match status" value="1"/>
</dbReference>
<sequence>MSQNSIIVVRGGGDLASGVIHRLFRCGYKILILEGKKPSAIRREVSFCEAVYDGEAFVEGVLSHRIEDVDQCENVWEQGEIPILVDEDGSSIKSLKPDVVVDAILAKKNIGTTRKMAPLTIGLGPGFLAGSDVDFVVETKRGHDLGRIIDEGWAIPNTGIPGEIGGYGKERVIHSPASGVIRNKAKIADLVEKGQDIALICTEDGEKIPVPASLDGVLRGLIREGYQVFEGMKIADIDPRKEQKKNCNTISDKARCIAGSVVEILLSEGIFP</sequence>
<evidence type="ECO:0000313" key="1">
    <source>
        <dbReference type="EMBL" id="VYT10088.1"/>
    </source>
</evidence>
<gene>
    <name evidence="1" type="ORF">BGLFYP119_01800</name>
</gene>
<dbReference type="RefSeq" id="WP_156354124.1">
    <property type="nucleotide sequence ID" value="NZ_CACRST010000017.1"/>
</dbReference>
<name>A0A6N2TWX7_9FIRM</name>
<accession>A0A6N2TWX7</accession>
<protein>
    <recommendedName>
        <fullName evidence="2">Selenium-dependent molybdenum hydroxylase system protein, YqeB family</fullName>
    </recommendedName>
</protein>